<organism evidence="1">
    <name type="scientific">marine sediment metagenome</name>
    <dbReference type="NCBI Taxonomy" id="412755"/>
    <lineage>
        <taxon>unclassified sequences</taxon>
        <taxon>metagenomes</taxon>
        <taxon>ecological metagenomes</taxon>
    </lineage>
</organism>
<dbReference type="EMBL" id="LAZR01050036">
    <property type="protein sequence ID" value="KKK88260.1"/>
    <property type="molecule type" value="Genomic_DNA"/>
</dbReference>
<evidence type="ECO:0000313" key="1">
    <source>
        <dbReference type="EMBL" id="KKK88260.1"/>
    </source>
</evidence>
<comment type="caution">
    <text evidence="1">The sequence shown here is derived from an EMBL/GenBank/DDBJ whole genome shotgun (WGS) entry which is preliminary data.</text>
</comment>
<dbReference type="AlphaFoldDB" id="A0A0F8ZQH8"/>
<reference evidence="1" key="1">
    <citation type="journal article" date="2015" name="Nature">
        <title>Complex archaea that bridge the gap between prokaryotes and eukaryotes.</title>
        <authorList>
            <person name="Spang A."/>
            <person name="Saw J.H."/>
            <person name="Jorgensen S.L."/>
            <person name="Zaremba-Niedzwiedzka K."/>
            <person name="Martijn J."/>
            <person name="Lind A.E."/>
            <person name="van Eijk R."/>
            <person name="Schleper C."/>
            <person name="Guy L."/>
            <person name="Ettema T.J."/>
        </authorList>
    </citation>
    <scope>NUCLEOTIDE SEQUENCE</scope>
</reference>
<name>A0A0F8ZQH8_9ZZZZ</name>
<accession>A0A0F8ZQH8</accession>
<proteinExistence type="predicted"/>
<gene>
    <name evidence="1" type="ORF">LCGC14_2744960</name>
</gene>
<protein>
    <submittedName>
        <fullName evidence="1">Uncharacterized protein</fullName>
    </submittedName>
</protein>
<sequence length="139" mass="16105">MAIGVLESVTGNQKKPILISDHREKDFPRTANSYQGTYKQTAELPKVLQLLLYSVHNIRFRRLIPVTLTEQHGKIFIENEELEAVEMGGSYQDAIHSFVEYIADQFTTLSNYAESDRITEKARRLLNTYKDCMEFEKTE</sequence>